<evidence type="ECO:0008006" key="3">
    <source>
        <dbReference type="Google" id="ProtNLM"/>
    </source>
</evidence>
<organism evidence="1 2">
    <name type="scientific">Gangjinia marincola</name>
    <dbReference type="NCBI Taxonomy" id="578463"/>
    <lineage>
        <taxon>Bacteria</taxon>
        <taxon>Pseudomonadati</taxon>
        <taxon>Bacteroidota</taxon>
        <taxon>Flavobacteriia</taxon>
        <taxon>Flavobacteriales</taxon>
        <taxon>Flavobacteriaceae</taxon>
        <taxon>Gangjinia</taxon>
    </lineage>
</organism>
<dbReference type="Proteomes" id="UP001500507">
    <property type="component" value="Unassembled WGS sequence"/>
</dbReference>
<gene>
    <name evidence="1" type="ORF">GCM10009117_17470</name>
</gene>
<keyword evidence="2" id="KW-1185">Reference proteome</keyword>
<name>A0ABN1MHE7_9FLAO</name>
<dbReference type="EMBL" id="BAAAFG010000015">
    <property type="protein sequence ID" value="GAA0872600.1"/>
    <property type="molecule type" value="Genomic_DNA"/>
</dbReference>
<evidence type="ECO:0000313" key="2">
    <source>
        <dbReference type="Proteomes" id="UP001500507"/>
    </source>
</evidence>
<reference evidence="1 2" key="1">
    <citation type="journal article" date="2019" name="Int. J. Syst. Evol. Microbiol.">
        <title>The Global Catalogue of Microorganisms (GCM) 10K type strain sequencing project: providing services to taxonomists for standard genome sequencing and annotation.</title>
        <authorList>
            <consortium name="The Broad Institute Genomics Platform"/>
            <consortium name="The Broad Institute Genome Sequencing Center for Infectious Disease"/>
            <person name="Wu L."/>
            <person name="Ma J."/>
        </authorList>
    </citation>
    <scope>NUCLEOTIDE SEQUENCE [LARGE SCALE GENOMIC DNA]</scope>
    <source>
        <strain evidence="1 2">JCM 16082</strain>
    </source>
</reference>
<protein>
    <recommendedName>
        <fullName evidence="3">Lipoprotein</fullName>
    </recommendedName>
</protein>
<evidence type="ECO:0000313" key="1">
    <source>
        <dbReference type="EMBL" id="GAA0872600.1"/>
    </source>
</evidence>
<accession>A0ABN1MHE7</accession>
<comment type="caution">
    <text evidence="1">The sequence shown here is derived from an EMBL/GenBank/DDBJ whole genome shotgun (WGS) entry which is preliminary data.</text>
</comment>
<sequence length="392" mass="44819">MYRRWQVSFRIFTVNCIFDEMTKMKIKLDILLFITITVLSCENEDDVNEANKNLSITVLGQLENDLLQINIESFKPQEFNQINLSSELTIEDYQYYTLDQGLLSVFNLYGDAHKLYQKNILTNSEGSSIYGCDVDFDEEQYISARANSDYFVQHNVLFSQELQFLRIYDIKSQTCSLIQQSGQNIFDEIEVFGSYVATLSTQIDSRKLQVFDLNSTEKLGELQLDLGDIATIVNEAIYIFSNTKNTQRYAINSFESLGDIEFQRAGYQFNDSSRLIKVKTKNNYVELIRELAQPSQFYGIPAILDLDNGNVSISEINLFEIYNTVISETSLNLTLNLLTVNLQSQRIFLGFDAFNNDTLQDEGGVIATTNFNGEDLELVNVEISPQKIVTSN</sequence>
<proteinExistence type="predicted"/>